<dbReference type="GeneID" id="62620622"/>
<evidence type="ECO:0000256" key="4">
    <source>
        <dbReference type="ARBA" id="ARBA00022547"/>
    </source>
</evidence>
<dbReference type="PANTHER" id="PTHR11410">
    <property type="entry name" value="ATP SYNTHASE SUBUNIT A"/>
    <property type="match status" value="1"/>
</dbReference>
<evidence type="ECO:0000256" key="7">
    <source>
        <dbReference type="ARBA" id="ARBA00022989"/>
    </source>
</evidence>
<dbReference type="InterPro" id="IPR035908">
    <property type="entry name" value="F0_ATP_A_sf"/>
</dbReference>
<keyword evidence="6" id="KW-0375">Hydrogen ion transport</keyword>
<dbReference type="GO" id="GO:0046933">
    <property type="term" value="F:proton-transporting ATP synthase activity, rotational mechanism"/>
    <property type="evidence" value="ECO:0007669"/>
    <property type="project" value="TreeGrafter"/>
</dbReference>
<dbReference type="InterPro" id="IPR045083">
    <property type="entry name" value="ATP_synth_F0_asu_bact/mt"/>
</dbReference>
<feature type="transmembrane region" description="Helical" evidence="12">
    <location>
        <begin position="165"/>
        <end position="188"/>
    </location>
</feature>
<gene>
    <name evidence="13" type="primary">ATP6</name>
</gene>
<organism evidence="13">
    <name type="scientific">Pharyngocirrus uchidai</name>
    <dbReference type="NCBI Taxonomy" id="2498818"/>
    <lineage>
        <taxon>Eukaryota</taxon>
        <taxon>Metazoa</taxon>
        <taxon>Spiralia</taxon>
        <taxon>Lophotrochozoa</taxon>
        <taxon>Annelida</taxon>
        <taxon>Polychaeta</taxon>
        <taxon>Polychaeta incertae sedis</taxon>
        <taxon>Saccocirridae</taxon>
        <taxon>Pharyngocirrus</taxon>
    </lineage>
</organism>
<dbReference type="Gene3D" id="1.20.120.220">
    <property type="entry name" value="ATP synthase, F0 complex, subunit A"/>
    <property type="match status" value="1"/>
</dbReference>
<evidence type="ECO:0000256" key="12">
    <source>
        <dbReference type="SAM" id="Phobius"/>
    </source>
</evidence>
<evidence type="ECO:0000256" key="11">
    <source>
        <dbReference type="RuleBase" id="RU004450"/>
    </source>
</evidence>
<evidence type="ECO:0000256" key="3">
    <source>
        <dbReference type="ARBA" id="ARBA00022448"/>
    </source>
</evidence>
<name>A0A7G9IX14_9ANNE</name>
<dbReference type="EMBL" id="MT661609">
    <property type="protein sequence ID" value="QNM39908.1"/>
    <property type="molecule type" value="Genomic_DNA"/>
</dbReference>
<dbReference type="AlphaFoldDB" id="A0A7G9IX14"/>
<dbReference type="PRINTS" id="PR00123">
    <property type="entry name" value="ATPASEA"/>
</dbReference>
<dbReference type="CDD" id="cd00310">
    <property type="entry name" value="ATP-synt_Fo_a_6"/>
    <property type="match status" value="1"/>
</dbReference>
<keyword evidence="13" id="KW-0496">Mitochondrion</keyword>
<proteinExistence type="inferred from homology"/>
<accession>A0A7G9IX14</accession>
<geneLocation type="mitochondrion" evidence="13"/>
<keyword evidence="10" id="KW-0066">ATP synthesis</keyword>
<evidence type="ECO:0000256" key="2">
    <source>
        <dbReference type="ARBA" id="ARBA00006810"/>
    </source>
</evidence>
<comment type="subcellular location">
    <subcellularLocation>
        <location evidence="1">Membrane</location>
        <topology evidence="1">Multi-pass membrane protein</topology>
    </subcellularLocation>
    <subcellularLocation>
        <location evidence="11">Mitochondrion inner membrane</location>
        <topology evidence="11">Multi-pass membrane protein</topology>
    </subcellularLocation>
</comment>
<feature type="transmembrane region" description="Helical" evidence="12">
    <location>
        <begin position="20"/>
        <end position="41"/>
    </location>
</feature>
<reference evidence="13" key="1">
    <citation type="submission" date="2020-06" db="EMBL/GenBank/DDBJ databases">
        <title>Pharyngocirrus uchidai, Mitochondrial complete genome.</title>
        <authorList>
            <person name="Park J."/>
        </authorList>
    </citation>
    <scope>NUCLEOTIDE SEQUENCE</scope>
</reference>
<dbReference type="NCBIfam" id="TIGR01131">
    <property type="entry name" value="ATP_synt_6_or_A"/>
    <property type="match status" value="1"/>
</dbReference>
<dbReference type="InterPro" id="IPR000568">
    <property type="entry name" value="ATP_synth_F0_asu"/>
</dbReference>
<feature type="transmembrane region" description="Helical" evidence="12">
    <location>
        <begin position="76"/>
        <end position="97"/>
    </location>
</feature>
<keyword evidence="7 12" id="KW-1133">Transmembrane helix</keyword>
<feature type="transmembrane region" description="Helical" evidence="12">
    <location>
        <begin position="194"/>
        <end position="227"/>
    </location>
</feature>
<evidence type="ECO:0000256" key="10">
    <source>
        <dbReference type="ARBA" id="ARBA00023310"/>
    </source>
</evidence>
<keyword evidence="3" id="KW-0813">Transport</keyword>
<feature type="transmembrane region" description="Helical" evidence="12">
    <location>
        <begin position="103"/>
        <end position="124"/>
    </location>
</feature>
<keyword evidence="9 12" id="KW-0472">Membrane</keyword>
<keyword evidence="5 12" id="KW-0812">Transmembrane</keyword>
<dbReference type="InterPro" id="IPR023011">
    <property type="entry name" value="ATP_synth_F0_asu_AS"/>
</dbReference>
<evidence type="ECO:0000256" key="6">
    <source>
        <dbReference type="ARBA" id="ARBA00022781"/>
    </source>
</evidence>
<dbReference type="RefSeq" id="YP_009988597.1">
    <property type="nucleotide sequence ID" value="NC_052721.1"/>
</dbReference>
<sequence length="234" mass="25921">MFTDIFSTFDPATSSLFSSWSTSLFWASNFLVIFIVQASLWTSPSQLSWSLLLPTDIMATQVNRTNGARIKGLNSLLTPLFLFMLLINLTGILPYVFSASSHFLFSLTFGFPLWLSLILSAAVYNPSWFTAALLPPGSPSVLNPFLACVEAISTLIRPLTLSLRLTANMTAGHVILTLISIYTVWGIMDLPIYSALLMVSISVFYTIFEMIVCLIQAYVFCLLLSLYADEHPTS</sequence>
<evidence type="ECO:0000256" key="9">
    <source>
        <dbReference type="ARBA" id="ARBA00023136"/>
    </source>
</evidence>
<dbReference type="PROSITE" id="PS00449">
    <property type="entry name" value="ATPASE_A"/>
    <property type="match status" value="1"/>
</dbReference>
<evidence type="ECO:0000256" key="5">
    <source>
        <dbReference type="ARBA" id="ARBA00022692"/>
    </source>
</evidence>
<evidence type="ECO:0000256" key="1">
    <source>
        <dbReference type="ARBA" id="ARBA00004141"/>
    </source>
</evidence>
<comment type="similarity">
    <text evidence="2">Belongs to the ATPase A chain family.</text>
</comment>
<protein>
    <recommendedName>
        <fullName evidence="11">ATP synthase subunit a</fullName>
    </recommendedName>
</protein>
<dbReference type="CTD" id="4508"/>
<dbReference type="GO" id="GO:0005743">
    <property type="term" value="C:mitochondrial inner membrane"/>
    <property type="evidence" value="ECO:0007669"/>
    <property type="project" value="UniProtKB-SubCell"/>
</dbReference>
<dbReference type="PANTHER" id="PTHR11410:SF0">
    <property type="entry name" value="ATP SYNTHASE SUBUNIT A"/>
    <property type="match status" value="1"/>
</dbReference>
<evidence type="ECO:0000313" key="13">
    <source>
        <dbReference type="EMBL" id="QNM39908.1"/>
    </source>
</evidence>
<evidence type="ECO:0000256" key="8">
    <source>
        <dbReference type="ARBA" id="ARBA00023065"/>
    </source>
</evidence>
<keyword evidence="8" id="KW-0406">Ion transport</keyword>
<keyword evidence="4" id="KW-0138">CF(0)</keyword>
<dbReference type="Pfam" id="PF00119">
    <property type="entry name" value="ATP-synt_A"/>
    <property type="match status" value="1"/>
</dbReference>
<dbReference type="GO" id="GO:0045259">
    <property type="term" value="C:proton-transporting ATP synthase complex"/>
    <property type="evidence" value="ECO:0007669"/>
    <property type="project" value="UniProtKB-KW"/>
</dbReference>
<dbReference type="SUPFAM" id="SSF81336">
    <property type="entry name" value="F1F0 ATP synthase subunit A"/>
    <property type="match status" value="1"/>
</dbReference>